<dbReference type="RefSeq" id="XP_049138454.1">
    <property type="nucleotide sequence ID" value="XM_049297230.1"/>
</dbReference>
<dbReference type="GeneID" id="73352240"/>
<name>A0A9Q8SGT1_9PEZI</name>
<accession>A0A9Q8SGT1</accession>
<dbReference type="EMBL" id="CP019472">
    <property type="protein sequence ID" value="UQC76813.1"/>
    <property type="molecule type" value="Genomic_DNA"/>
</dbReference>
<organism evidence="1 2">
    <name type="scientific">Colletotrichum lupini</name>
    <dbReference type="NCBI Taxonomy" id="145971"/>
    <lineage>
        <taxon>Eukaryota</taxon>
        <taxon>Fungi</taxon>
        <taxon>Dikarya</taxon>
        <taxon>Ascomycota</taxon>
        <taxon>Pezizomycotina</taxon>
        <taxon>Sordariomycetes</taxon>
        <taxon>Hypocreomycetidae</taxon>
        <taxon>Glomerellales</taxon>
        <taxon>Glomerellaceae</taxon>
        <taxon>Colletotrichum</taxon>
        <taxon>Colletotrichum acutatum species complex</taxon>
    </lineage>
</organism>
<dbReference type="KEGG" id="clup:CLUP02_18328"/>
<evidence type="ECO:0000313" key="1">
    <source>
        <dbReference type="EMBL" id="UQC76813.1"/>
    </source>
</evidence>
<dbReference type="Proteomes" id="UP000830671">
    <property type="component" value="Chromosome 10"/>
</dbReference>
<feature type="non-terminal residue" evidence="1">
    <location>
        <position position="1"/>
    </location>
</feature>
<proteinExistence type="predicted"/>
<reference evidence="1" key="1">
    <citation type="journal article" date="2021" name="Mol. Plant Microbe Interact.">
        <title>Complete Genome Sequence of the Plant-Pathogenic Fungus Colletotrichum lupini.</title>
        <authorList>
            <person name="Baroncelli R."/>
            <person name="Pensec F."/>
            <person name="Da Lio D."/>
            <person name="Boufleur T."/>
            <person name="Vicente I."/>
            <person name="Sarrocco S."/>
            <person name="Picot A."/>
            <person name="Baraldi E."/>
            <person name="Sukno S."/>
            <person name="Thon M."/>
            <person name="Le Floch G."/>
        </authorList>
    </citation>
    <scope>NUCLEOTIDE SEQUENCE</scope>
    <source>
        <strain evidence="1">IMI 504893</strain>
    </source>
</reference>
<gene>
    <name evidence="1" type="ORF">CLUP02_18328</name>
</gene>
<dbReference type="AlphaFoldDB" id="A0A9Q8SGT1"/>
<evidence type="ECO:0000313" key="2">
    <source>
        <dbReference type="Proteomes" id="UP000830671"/>
    </source>
</evidence>
<keyword evidence="2" id="KW-1185">Reference proteome</keyword>
<sequence>KKGIELIRTIIKRLKILYNVISKYNDNIEPTYTFKFILKINIINIRLFLSTIFLNLELS</sequence>
<protein>
    <submittedName>
        <fullName evidence="1">Uncharacterized protein</fullName>
    </submittedName>
</protein>